<evidence type="ECO:0000256" key="4">
    <source>
        <dbReference type="ARBA" id="ARBA00022989"/>
    </source>
</evidence>
<feature type="transmembrane region" description="Helical" evidence="6">
    <location>
        <begin position="871"/>
        <end position="893"/>
    </location>
</feature>
<comment type="subcellular location">
    <subcellularLocation>
        <location evidence="1">Cell membrane</location>
        <topology evidence="1">Multi-pass membrane protein</topology>
    </subcellularLocation>
</comment>
<keyword evidence="4 6" id="KW-1133">Transmembrane helix</keyword>
<dbReference type="RefSeq" id="WP_267569998.1">
    <property type="nucleotide sequence ID" value="NZ_JAPNTZ010000025.1"/>
</dbReference>
<keyword evidence="5 6" id="KW-0472">Membrane</keyword>
<feature type="transmembrane region" description="Helical" evidence="6">
    <location>
        <begin position="313"/>
        <end position="338"/>
    </location>
</feature>
<evidence type="ECO:0000256" key="3">
    <source>
        <dbReference type="ARBA" id="ARBA00022692"/>
    </source>
</evidence>
<feature type="transmembrane region" description="Helical" evidence="6">
    <location>
        <begin position="428"/>
        <end position="448"/>
    </location>
</feature>
<evidence type="ECO:0000313" key="9">
    <source>
        <dbReference type="Proteomes" id="UP001151002"/>
    </source>
</evidence>
<keyword evidence="2" id="KW-1003">Cell membrane</keyword>
<feature type="transmembrane region" description="Helical" evidence="6">
    <location>
        <begin position="914"/>
        <end position="944"/>
    </location>
</feature>
<sequence>MVGLIWGAVRTRTAQVLTVLVLTALAAAVAAAGPWFAYASINRAAAADLAAAPADQRTVSVRQISNTGGDPQAAIRELESQVGSLLPLPAADPVTGLALPLTVGTGTAMSVAFRDDFCANVRLDGPCPSARGQTAISVAAAEQLKVGPGDKLTLRGSPISPPVDLTVVARYTYANPGSLYWSNSLFEAERGLDPAFTPIETFEAPPLWEPTVAYDLPLPEALLRGEGGYQLGPDLREAQWKIAASGLRLVNASGPLLVAIDRDRDEIRVGVVIAMVQTLVLTWFAIGLAGRYTGRDRRGDAALLKLRGATRFAMLRLAWGQHLLPLTAGALIGLPLGWLLARRLAGPVTAAVQQREALALSLVAVAAVLLGGLAVLAVVEAVALRRPVAELLREVGSGRGDWRAGVVDLLLLVIAVAAVYQARSSARGSGLALAAPGLVALAVAVLLARLLGRVADRGGSVAMRAGRLRLGLTAVQVSRQPGSDRVFALIVVAVALFATTFGLTLGDHRARTQRSGAELGAERVLTVQTANRTTLLAAVRRADPGGEKAMAVVVDRASTPPVLAVDSSRLAAVARWQPAYGPAGLLAAATAENHGPKPAPAVTGSRLALRLRNESGQPVTVGLSLQHEGTGAPVQVRFGPLRPGEQTLTAPVAGCAEAPGCRILRWQLSSPPVPNGYVPPAEPGSAVTLRGLTQQSPAATILGPRELGDIARWRPETTGAALDIAASDGVLRLARDENSAGIPEIGKQVYAVDSAVPPPVVLAGTPPEAWRLGEPALTSYDGEPVPVRVAGVTDVLPVLGRSGVLADLETARRIAGDVNVPGTFQVWLAPGAGPEVVTALREAGLVIGAEDTVGGRAGRLAEQAPTAIARFGLVGGVVGLLLAAATIGVAGAVDRRTRLEQLRALRVQGLPLRAAVGTAYAGTWVLILAGLVTGLVAAAIANPAARVAVRGFTDGWNVLPRPGALGWVALGAAGLIALVVLGLVGWLSALPLVRRLRGGEAAR</sequence>
<proteinExistence type="predicted"/>
<feature type="transmembrane region" description="Helical" evidence="6">
    <location>
        <begin position="269"/>
        <end position="292"/>
    </location>
</feature>
<evidence type="ECO:0000256" key="6">
    <source>
        <dbReference type="SAM" id="Phobius"/>
    </source>
</evidence>
<reference evidence="8" key="1">
    <citation type="submission" date="2022-11" db="EMBL/GenBank/DDBJ databases">
        <authorList>
            <person name="Somphong A."/>
            <person name="Phongsopitanun W."/>
        </authorList>
    </citation>
    <scope>NUCLEOTIDE SEQUENCE</scope>
    <source>
        <strain evidence="8">Pm04-4</strain>
    </source>
</reference>
<evidence type="ECO:0000256" key="2">
    <source>
        <dbReference type="ARBA" id="ARBA00022475"/>
    </source>
</evidence>
<feature type="transmembrane region" description="Helical" evidence="6">
    <location>
        <begin position="964"/>
        <end position="987"/>
    </location>
</feature>
<evidence type="ECO:0000259" key="7">
    <source>
        <dbReference type="Pfam" id="PF02687"/>
    </source>
</evidence>
<dbReference type="InterPro" id="IPR003838">
    <property type="entry name" value="ABC3_permease_C"/>
</dbReference>
<keyword evidence="3 6" id="KW-0812">Transmembrane</keyword>
<dbReference type="Pfam" id="PF02687">
    <property type="entry name" value="FtsX"/>
    <property type="match status" value="1"/>
</dbReference>
<feature type="transmembrane region" description="Helical" evidence="6">
    <location>
        <begin position="486"/>
        <end position="505"/>
    </location>
</feature>
<feature type="domain" description="ABC3 transporter permease C-terminal" evidence="7">
    <location>
        <begin position="273"/>
        <end position="375"/>
    </location>
</feature>
<evidence type="ECO:0000313" key="8">
    <source>
        <dbReference type="EMBL" id="MCY1145385.1"/>
    </source>
</evidence>
<accession>A0ABT4BFR3</accession>
<evidence type="ECO:0000256" key="5">
    <source>
        <dbReference type="ARBA" id="ARBA00023136"/>
    </source>
</evidence>
<keyword evidence="9" id="KW-1185">Reference proteome</keyword>
<protein>
    <submittedName>
        <fullName evidence="8">ABC transporter permease</fullName>
    </submittedName>
</protein>
<name>A0ABT4BFR3_9ACTN</name>
<feature type="transmembrane region" description="Helical" evidence="6">
    <location>
        <begin position="358"/>
        <end position="383"/>
    </location>
</feature>
<feature type="transmembrane region" description="Helical" evidence="6">
    <location>
        <begin position="404"/>
        <end position="422"/>
    </location>
</feature>
<dbReference type="Proteomes" id="UP001151002">
    <property type="component" value="Unassembled WGS sequence"/>
</dbReference>
<dbReference type="EMBL" id="JAPNTZ010000025">
    <property type="protein sequence ID" value="MCY1145385.1"/>
    <property type="molecule type" value="Genomic_DNA"/>
</dbReference>
<comment type="caution">
    <text evidence="8">The sequence shown here is derived from an EMBL/GenBank/DDBJ whole genome shotgun (WGS) entry which is preliminary data.</text>
</comment>
<gene>
    <name evidence="8" type="ORF">OWR29_45915</name>
</gene>
<evidence type="ECO:0000256" key="1">
    <source>
        <dbReference type="ARBA" id="ARBA00004651"/>
    </source>
</evidence>
<organism evidence="8 9">
    <name type="scientific">Paractinoplanes pyxinae</name>
    <dbReference type="NCBI Taxonomy" id="2997416"/>
    <lineage>
        <taxon>Bacteria</taxon>
        <taxon>Bacillati</taxon>
        <taxon>Actinomycetota</taxon>
        <taxon>Actinomycetes</taxon>
        <taxon>Micromonosporales</taxon>
        <taxon>Micromonosporaceae</taxon>
        <taxon>Paractinoplanes</taxon>
    </lineage>
</organism>